<gene>
    <name evidence="1" type="ORF">CITCOLO1_LOCUS15630</name>
</gene>
<dbReference type="Proteomes" id="UP001642487">
    <property type="component" value="Chromosome 6"/>
</dbReference>
<sequence length="77" mass="8768">MLEFFMEELVEDNLENDEDDAPSDIVASMETMKEMKEDKEIPNPLVPSIVQLLKIANKVDDNGHQKALPIMCVEFVC</sequence>
<evidence type="ECO:0000313" key="1">
    <source>
        <dbReference type="EMBL" id="CAK9323448.1"/>
    </source>
</evidence>
<organism evidence="1 2">
    <name type="scientific">Citrullus colocynthis</name>
    <name type="common">colocynth</name>
    <dbReference type="NCBI Taxonomy" id="252529"/>
    <lineage>
        <taxon>Eukaryota</taxon>
        <taxon>Viridiplantae</taxon>
        <taxon>Streptophyta</taxon>
        <taxon>Embryophyta</taxon>
        <taxon>Tracheophyta</taxon>
        <taxon>Spermatophyta</taxon>
        <taxon>Magnoliopsida</taxon>
        <taxon>eudicotyledons</taxon>
        <taxon>Gunneridae</taxon>
        <taxon>Pentapetalae</taxon>
        <taxon>rosids</taxon>
        <taxon>fabids</taxon>
        <taxon>Cucurbitales</taxon>
        <taxon>Cucurbitaceae</taxon>
        <taxon>Benincaseae</taxon>
        <taxon>Citrullus</taxon>
    </lineage>
</organism>
<keyword evidence="2" id="KW-1185">Reference proteome</keyword>
<dbReference type="EMBL" id="OZ021740">
    <property type="protein sequence ID" value="CAK9323448.1"/>
    <property type="molecule type" value="Genomic_DNA"/>
</dbReference>
<reference evidence="1 2" key="1">
    <citation type="submission" date="2024-03" db="EMBL/GenBank/DDBJ databases">
        <authorList>
            <person name="Gkanogiannis A."/>
            <person name="Becerra Lopez-Lavalle L."/>
        </authorList>
    </citation>
    <scope>NUCLEOTIDE SEQUENCE [LARGE SCALE GENOMIC DNA]</scope>
</reference>
<accession>A0ABP0YSE3</accession>
<evidence type="ECO:0000313" key="2">
    <source>
        <dbReference type="Proteomes" id="UP001642487"/>
    </source>
</evidence>
<protein>
    <submittedName>
        <fullName evidence="1">Uncharacterized protein</fullName>
    </submittedName>
</protein>
<name>A0ABP0YSE3_9ROSI</name>
<proteinExistence type="predicted"/>